<evidence type="ECO:0000313" key="2">
    <source>
        <dbReference type="EMBL" id="CAJ2513961.1"/>
    </source>
</evidence>
<dbReference type="EMBL" id="CAUWAG010000020">
    <property type="protein sequence ID" value="CAJ2513961.1"/>
    <property type="molecule type" value="Genomic_DNA"/>
</dbReference>
<keyword evidence="3" id="KW-1185">Reference proteome</keyword>
<organism evidence="2 3">
    <name type="scientific">Anthostomella pinea</name>
    <dbReference type="NCBI Taxonomy" id="933095"/>
    <lineage>
        <taxon>Eukaryota</taxon>
        <taxon>Fungi</taxon>
        <taxon>Dikarya</taxon>
        <taxon>Ascomycota</taxon>
        <taxon>Pezizomycotina</taxon>
        <taxon>Sordariomycetes</taxon>
        <taxon>Xylariomycetidae</taxon>
        <taxon>Xylariales</taxon>
        <taxon>Xylariaceae</taxon>
        <taxon>Anthostomella</taxon>
    </lineage>
</organism>
<evidence type="ECO:0000313" key="3">
    <source>
        <dbReference type="Proteomes" id="UP001295740"/>
    </source>
</evidence>
<gene>
    <name evidence="2" type="ORF">KHLLAP_LOCUS14429</name>
</gene>
<dbReference type="PANTHER" id="PTHR21310:SF37">
    <property type="entry name" value="AMINOGLYCOSIDE PHOSPHOTRANSFERASE DOMAIN-CONTAINING PROTEIN"/>
    <property type="match status" value="1"/>
</dbReference>
<dbReference type="InterPro" id="IPR002575">
    <property type="entry name" value="Aminoglycoside_PTrfase"/>
</dbReference>
<comment type="caution">
    <text evidence="2">The sequence shown here is derived from an EMBL/GenBank/DDBJ whole genome shotgun (WGS) entry which is preliminary data.</text>
</comment>
<proteinExistence type="predicted"/>
<feature type="domain" description="Aminoglycoside phosphotransferase" evidence="1">
    <location>
        <begin position="13"/>
        <end position="173"/>
    </location>
</feature>
<reference evidence="2" key="1">
    <citation type="submission" date="2023-10" db="EMBL/GenBank/DDBJ databases">
        <authorList>
            <person name="Hackl T."/>
        </authorList>
    </citation>
    <scope>NUCLEOTIDE SEQUENCE</scope>
</reference>
<sequence>MRIPCKGIVRFPEERVRYEVATMRYISANTSIPLPKVYHSGTAAENPTGLGPFVIMKYVDHERTMSEALKDPTLNSDEDHVLDPDIGEQKLEFLYGQMANIMLQLSALAFPRIGSLVQDADGRFTVSGRPHPEHELFHVASPSRLFCEDLRPSNVLIDKDLRVVGVIDWEFTYAAPSQCTSDPPWWLLLQRPESWPGGYGPWMEAYKPRLETFLRVLDGEERNMASSSGNVDNAASPSLSRDLQPPLSLQMRESWEKQTFMISYAARNSWVFDFIFWRYLDGRYFGPNEDGDYRARLDLLTQQELEAMEALVKMKMEQREERTLVTLDDDDAAAQLTKFMI</sequence>
<dbReference type="InterPro" id="IPR011009">
    <property type="entry name" value="Kinase-like_dom_sf"/>
</dbReference>
<dbReference type="Proteomes" id="UP001295740">
    <property type="component" value="Unassembled WGS sequence"/>
</dbReference>
<dbReference type="Pfam" id="PF01636">
    <property type="entry name" value="APH"/>
    <property type="match status" value="1"/>
</dbReference>
<dbReference type="InterPro" id="IPR051678">
    <property type="entry name" value="AGP_Transferase"/>
</dbReference>
<dbReference type="PANTHER" id="PTHR21310">
    <property type="entry name" value="AMINOGLYCOSIDE PHOSPHOTRANSFERASE-RELATED-RELATED"/>
    <property type="match status" value="1"/>
</dbReference>
<dbReference type="AlphaFoldDB" id="A0AAI8VTQ5"/>
<evidence type="ECO:0000259" key="1">
    <source>
        <dbReference type="Pfam" id="PF01636"/>
    </source>
</evidence>
<protein>
    <submittedName>
        <fullName evidence="2">Uu.00g020800.m01.CDS01</fullName>
    </submittedName>
</protein>
<dbReference type="SUPFAM" id="SSF56112">
    <property type="entry name" value="Protein kinase-like (PK-like)"/>
    <property type="match status" value="1"/>
</dbReference>
<name>A0AAI8VTQ5_9PEZI</name>
<accession>A0AAI8VTQ5</accession>